<sequence length="75" mass="7565">MSISTSARPGADIKAPMPQGSGKGPKDTAQNSVVKPHSPLPILYLASIASVATDASGRLRRPCSPGDPDPIGEAA</sequence>
<evidence type="ECO:0000313" key="2">
    <source>
        <dbReference type="EMBL" id="KFJ01370.1"/>
    </source>
</evidence>
<feature type="region of interest" description="Disordered" evidence="1">
    <location>
        <begin position="1"/>
        <end position="35"/>
    </location>
</feature>
<protein>
    <submittedName>
        <fullName evidence="2">Uncharacterized protein</fullName>
    </submittedName>
</protein>
<proteinExistence type="predicted"/>
<name>A0A087E0R9_9BIFI</name>
<dbReference type="Proteomes" id="UP000029055">
    <property type="component" value="Unassembled WGS sequence"/>
</dbReference>
<comment type="caution">
    <text evidence="2">The sequence shown here is derived from an EMBL/GenBank/DDBJ whole genome shotgun (WGS) entry which is preliminary data.</text>
</comment>
<organism evidence="2 3">
    <name type="scientific">Bifidobacterium subtile</name>
    <dbReference type="NCBI Taxonomy" id="77635"/>
    <lineage>
        <taxon>Bacteria</taxon>
        <taxon>Bacillati</taxon>
        <taxon>Actinomycetota</taxon>
        <taxon>Actinomycetes</taxon>
        <taxon>Bifidobacteriales</taxon>
        <taxon>Bifidobacteriaceae</taxon>
        <taxon>Bifidobacterium</taxon>
    </lineage>
</organism>
<gene>
    <name evidence="2" type="ORF">BISU_1931</name>
</gene>
<dbReference type="EMBL" id="JGZR01000010">
    <property type="protein sequence ID" value="KFJ01370.1"/>
    <property type="molecule type" value="Genomic_DNA"/>
</dbReference>
<dbReference type="AlphaFoldDB" id="A0A087E0R9"/>
<reference evidence="2 3" key="1">
    <citation type="submission" date="2014-03" db="EMBL/GenBank/DDBJ databases">
        <title>Genomics of Bifidobacteria.</title>
        <authorList>
            <person name="Ventura M."/>
            <person name="Milani C."/>
            <person name="Lugli G.A."/>
        </authorList>
    </citation>
    <scope>NUCLEOTIDE SEQUENCE [LARGE SCALE GENOMIC DNA]</scope>
    <source>
        <strain evidence="2 3">LMG 11597</strain>
    </source>
</reference>
<evidence type="ECO:0000313" key="3">
    <source>
        <dbReference type="Proteomes" id="UP000029055"/>
    </source>
</evidence>
<keyword evidence="3" id="KW-1185">Reference proteome</keyword>
<accession>A0A087E0R9</accession>
<feature type="region of interest" description="Disordered" evidence="1">
    <location>
        <begin position="55"/>
        <end position="75"/>
    </location>
</feature>
<dbReference type="STRING" id="77635.BISU_1931"/>
<evidence type="ECO:0000256" key="1">
    <source>
        <dbReference type="SAM" id="MobiDB-lite"/>
    </source>
</evidence>